<organism evidence="1 2">
    <name type="scientific">Lucilia cuprina</name>
    <name type="common">Green bottle fly</name>
    <name type="synonym">Australian sheep blowfly</name>
    <dbReference type="NCBI Taxonomy" id="7375"/>
    <lineage>
        <taxon>Eukaryota</taxon>
        <taxon>Metazoa</taxon>
        <taxon>Ecdysozoa</taxon>
        <taxon>Arthropoda</taxon>
        <taxon>Hexapoda</taxon>
        <taxon>Insecta</taxon>
        <taxon>Pterygota</taxon>
        <taxon>Neoptera</taxon>
        <taxon>Endopterygota</taxon>
        <taxon>Diptera</taxon>
        <taxon>Brachycera</taxon>
        <taxon>Muscomorpha</taxon>
        <taxon>Oestroidea</taxon>
        <taxon>Calliphoridae</taxon>
        <taxon>Luciliinae</taxon>
        <taxon>Lucilia</taxon>
    </lineage>
</organism>
<sequence>MYEKDIKDACLEFATLQSQPLSFYDSRSFKVLSKPRFDGLQIDRITSQNIYELVETKYIEMKNHIINVTKGQIISIKMDTATHNDRSVLGIHLQMVKKFTYSLECAVEMISENWYNT</sequence>
<name>A0A0L0BPG4_LUCCU</name>
<keyword evidence="2" id="KW-1185">Reference proteome</keyword>
<accession>A0A0L0BPG4</accession>
<gene>
    <name evidence="1" type="ORF">FF38_13449</name>
</gene>
<dbReference type="EMBL" id="JRES01001574">
    <property type="protein sequence ID" value="KNC21886.1"/>
    <property type="molecule type" value="Genomic_DNA"/>
</dbReference>
<protein>
    <submittedName>
        <fullName evidence="1">Uncharacterized protein</fullName>
    </submittedName>
</protein>
<proteinExistence type="predicted"/>
<comment type="caution">
    <text evidence="1">The sequence shown here is derived from an EMBL/GenBank/DDBJ whole genome shotgun (WGS) entry which is preliminary data.</text>
</comment>
<reference evidence="1 2" key="1">
    <citation type="journal article" date="2015" name="Nat. Commun.">
        <title>Lucilia cuprina genome unlocks parasitic fly biology to underpin future interventions.</title>
        <authorList>
            <person name="Anstead C.A."/>
            <person name="Korhonen P.K."/>
            <person name="Young N.D."/>
            <person name="Hall R.S."/>
            <person name="Jex A.R."/>
            <person name="Murali S.C."/>
            <person name="Hughes D.S."/>
            <person name="Lee S.F."/>
            <person name="Perry T."/>
            <person name="Stroehlein A.J."/>
            <person name="Ansell B.R."/>
            <person name="Breugelmans B."/>
            <person name="Hofmann A."/>
            <person name="Qu J."/>
            <person name="Dugan S."/>
            <person name="Lee S.L."/>
            <person name="Chao H."/>
            <person name="Dinh H."/>
            <person name="Han Y."/>
            <person name="Doddapaneni H.V."/>
            <person name="Worley K.C."/>
            <person name="Muzny D.M."/>
            <person name="Ioannidis P."/>
            <person name="Waterhouse R.M."/>
            <person name="Zdobnov E.M."/>
            <person name="James P.J."/>
            <person name="Bagnall N.H."/>
            <person name="Kotze A.C."/>
            <person name="Gibbs R.A."/>
            <person name="Richards S."/>
            <person name="Batterham P."/>
            <person name="Gasser R.B."/>
        </authorList>
    </citation>
    <scope>NUCLEOTIDE SEQUENCE [LARGE SCALE GENOMIC DNA]</scope>
    <source>
        <strain evidence="1 2">LS</strain>
        <tissue evidence="1">Full body</tissue>
    </source>
</reference>
<evidence type="ECO:0000313" key="1">
    <source>
        <dbReference type="EMBL" id="KNC21886.1"/>
    </source>
</evidence>
<dbReference type="AlphaFoldDB" id="A0A0L0BPG4"/>
<evidence type="ECO:0000313" key="2">
    <source>
        <dbReference type="Proteomes" id="UP000037069"/>
    </source>
</evidence>
<dbReference type="Proteomes" id="UP000037069">
    <property type="component" value="Unassembled WGS sequence"/>
</dbReference>